<dbReference type="GO" id="GO:0004034">
    <property type="term" value="F:aldose 1-epimerase activity"/>
    <property type="evidence" value="ECO:0007669"/>
    <property type="project" value="UniProtKB-EC"/>
</dbReference>
<dbReference type="CDD" id="cd01081">
    <property type="entry name" value="Aldose_epim"/>
    <property type="match status" value="1"/>
</dbReference>
<evidence type="ECO:0000313" key="1">
    <source>
        <dbReference type="EMBL" id="TWT99427.1"/>
    </source>
</evidence>
<evidence type="ECO:0000313" key="2">
    <source>
        <dbReference type="Proteomes" id="UP000317421"/>
    </source>
</evidence>
<organism evidence="1 2">
    <name type="scientific">Botrimarina colliarenosi</name>
    <dbReference type="NCBI Taxonomy" id="2528001"/>
    <lineage>
        <taxon>Bacteria</taxon>
        <taxon>Pseudomonadati</taxon>
        <taxon>Planctomycetota</taxon>
        <taxon>Planctomycetia</taxon>
        <taxon>Pirellulales</taxon>
        <taxon>Lacipirellulaceae</taxon>
        <taxon>Botrimarina</taxon>
    </lineage>
</organism>
<dbReference type="Gene3D" id="2.70.98.10">
    <property type="match status" value="1"/>
</dbReference>
<dbReference type="RefSeq" id="WP_146442127.1">
    <property type="nucleotide sequence ID" value="NZ_SJPR01000001.1"/>
</dbReference>
<gene>
    <name evidence="1" type="primary">galM</name>
    <name evidence="1" type="ORF">Pla108_03650</name>
</gene>
<dbReference type="Pfam" id="PF01263">
    <property type="entry name" value="Aldose_epim"/>
    <property type="match status" value="1"/>
</dbReference>
<accession>A0A5C6AIY1</accession>
<dbReference type="InterPro" id="IPR014718">
    <property type="entry name" value="GH-type_carb-bd"/>
</dbReference>
<dbReference type="Proteomes" id="UP000317421">
    <property type="component" value="Unassembled WGS sequence"/>
</dbReference>
<dbReference type="GO" id="GO:0030246">
    <property type="term" value="F:carbohydrate binding"/>
    <property type="evidence" value="ECO:0007669"/>
    <property type="project" value="InterPro"/>
</dbReference>
<dbReference type="AlphaFoldDB" id="A0A5C6AIY1"/>
<dbReference type="InterPro" id="IPR008183">
    <property type="entry name" value="Aldose_1/G6P_1-epimerase"/>
</dbReference>
<dbReference type="InterPro" id="IPR011013">
    <property type="entry name" value="Gal_mutarotase_sf_dom"/>
</dbReference>
<dbReference type="OrthoDB" id="9795355at2"/>
<comment type="caution">
    <text evidence="1">The sequence shown here is derived from an EMBL/GenBank/DDBJ whole genome shotgun (WGS) entry which is preliminary data.</text>
</comment>
<keyword evidence="1" id="KW-0413">Isomerase</keyword>
<reference evidence="1 2" key="1">
    <citation type="submission" date="2019-02" db="EMBL/GenBank/DDBJ databases">
        <title>Deep-cultivation of Planctomycetes and their phenomic and genomic characterization uncovers novel biology.</title>
        <authorList>
            <person name="Wiegand S."/>
            <person name="Jogler M."/>
            <person name="Boedeker C."/>
            <person name="Pinto D."/>
            <person name="Vollmers J."/>
            <person name="Rivas-Marin E."/>
            <person name="Kohn T."/>
            <person name="Peeters S.H."/>
            <person name="Heuer A."/>
            <person name="Rast P."/>
            <person name="Oberbeckmann S."/>
            <person name="Bunk B."/>
            <person name="Jeske O."/>
            <person name="Meyerdierks A."/>
            <person name="Storesund J.E."/>
            <person name="Kallscheuer N."/>
            <person name="Luecker S."/>
            <person name="Lage O.M."/>
            <person name="Pohl T."/>
            <person name="Merkel B.J."/>
            <person name="Hornburger P."/>
            <person name="Mueller R.-W."/>
            <person name="Bruemmer F."/>
            <person name="Labrenz M."/>
            <person name="Spormann A.M."/>
            <person name="Op Den Camp H."/>
            <person name="Overmann J."/>
            <person name="Amann R."/>
            <person name="Jetten M.S.M."/>
            <person name="Mascher T."/>
            <person name="Medema M.H."/>
            <person name="Devos D.P."/>
            <person name="Kaster A.-K."/>
            <person name="Ovreas L."/>
            <person name="Rohde M."/>
            <person name="Galperin M.Y."/>
            <person name="Jogler C."/>
        </authorList>
    </citation>
    <scope>NUCLEOTIDE SEQUENCE [LARGE SCALE GENOMIC DNA]</scope>
    <source>
        <strain evidence="1 2">Pla108</strain>
    </source>
</reference>
<proteinExistence type="predicted"/>
<dbReference type="SUPFAM" id="SSF74650">
    <property type="entry name" value="Galactose mutarotase-like"/>
    <property type="match status" value="1"/>
</dbReference>
<sequence length="319" mass="33926">MAAKIVRLTAADSDATADVAVGLGFNCFSWRSPFAGDTTDPAPRELLWAEPDFADGDGRPSRSGIPLLAPFPGRIANGVVEWDGKRYQLDDTSGQGHAIHGFAPRNPWRLLDQAADRVTAEFRPSIDAPAALGQWPGDYIVTATYRIEASRLTFDLSVTNPGDAAIPFGFGTHAYFRLPLAEGADPESTVVRAPVEAQWESADMIPTGVATPLPAHDALAAGAPLAGREFDTAYRFAAGASTTELADPVSGRTLRQTFDGSMTCCVIYTPGHREAICLEPYTCTPDPLNMKAKGAESGLMVIEPGASYTTQIVLEAVIN</sequence>
<keyword evidence="2" id="KW-1185">Reference proteome</keyword>
<dbReference type="EMBL" id="SJPR01000001">
    <property type="protein sequence ID" value="TWT99427.1"/>
    <property type="molecule type" value="Genomic_DNA"/>
</dbReference>
<protein>
    <submittedName>
        <fullName evidence="1">Aldose 1-epimerase</fullName>
        <ecNumber evidence="1">5.1.3.3</ecNumber>
    </submittedName>
</protein>
<name>A0A5C6AIY1_9BACT</name>
<dbReference type="GO" id="GO:0005975">
    <property type="term" value="P:carbohydrate metabolic process"/>
    <property type="evidence" value="ECO:0007669"/>
    <property type="project" value="InterPro"/>
</dbReference>
<dbReference type="EC" id="5.1.3.3" evidence="1"/>